<reference evidence="11 12" key="1">
    <citation type="submission" date="2023-06" db="EMBL/GenBank/DDBJ databases">
        <title>Alteromonas sp. ASW11-36 isolated from intertidal sand.</title>
        <authorList>
            <person name="Li Y."/>
        </authorList>
    </citation>
    <scope>NUCLEOTIDE SEQUENCE [LARGE SCALE GENOMIC DNA]</scope>
    <source>
        <strain evidence="11 12">ASW11-36</strain>
    </source>
</reference>
<dbReference type="NCBIfam" id="TIGR00858">
    <property type="entry name" value="bioF"/>
    <property type="match status" value="1"/>
</dbReference>
<evidence type="ECO:0000313" key="11">
    <source>
        <dbReference type="EMBL" id="MDM7859916.1"/>
    </source>
</evidence>
<dbReference type="PANTHER" id="PTHR13693:SF100">
    <property type="entry name" value="8-AMINO-7-OXONONANOATE SYNTHASE"/>
    <property type="match status" value="1"/>
</dbReference>
<comment type="catalytic activity">
    <reaction evidence="8">
        <text>6-carboxyhexanoyl-[ACP] + L-alanine + H(+) = (8S)-8-amino-7-oxononanoate + holo-[ACP] + CO2</text>
        <dbReference type="Rhea" id="RHEA:42288"/>
        <dbReference type="Rhea" id="RHEA-COMP:9685"/>
        <dbReference type="Rhea" id="RHEA-COMP:9955"/>
        <dbReference type="ChEBI" id="CHEBI:15378"/>
        <dbReference type="ChEBI" id="CHEBI:16526"/>
        <dbReference type="ChEBI" id="CHEBI:57972"/>
        <dbReference type="ChEBI" id="CHEBI:64479"/>
        <dbReference type="ChEBI" id="CHEBI:78846"/>
        <dbReference type="ChEBI" id="CHEBI:149468"/>
        <dbReference type="EC" id="2.3.1.47"/>
    </reaction>
</comment>
<dbReference type="RefSeq" id="WP_289364104.1">
    <property type="nucleotide sequence ID" value="NZ_JAUCBP010000006.1"/>
</dbReference>
<evidence type="ECO:0000256" key="7">
    <source>
        <dbReference type="ARBA" id="ARBA00022898"/>
    </source>
</evidence>
<comment type="cofactor">
    <cofactor evidence="1">
        <name>pyridoxal 5'-phosphate</name>
        <dbReference type="ChEBI" id="CHEBI:597326"/>
    </cofactor>
</comment>
<keyword evidence="7" id="KW-0663">Pyridoxal phosphate</keyword>
<organism evidence="11 12">
    <name type="scientific">Alteromonas arenosi</name>
    <dbReference type="NCBI Taxonomy" id="3055817"/>
    <lineage>
        <taxon>Bacteria</taxon>
        <taxon>Pseudomonadati</taxon>
        <taxon>Pseudomonadota</taxon>
        <taxon>Gammaproteobacteria</taxon>
        <taxon>Alteromonadales</taxon>
        <taxon>Alteromonadaceae</taxon>
        <taxon>Alteromonas/Salinimonas group</taxon>
        <taxon>Alteromonas</taxon>
    </lineage>
</organism>
<proteinExistence type="predicted"/>
<comment type="caution">
    <text evidence="11">The sequence shown here is derived from an EMBL/GenBank/DDBJ whole genome shotgun (WGS) entry which is preliminary data.</text>
</comment>
<dbReference type="Pfam" id="PF00155">
    <property type="entry name" value="Aminotran_1_2"/>
    <property type="match status" value="1"/>
</dbReference>
<dbReference type="InterPro" id="IPR015422">
    <property type="entry name" value="PyrdxlP-dep_Trfase_small"/>
</dbReference>
<evidence type="ECO:0000256" key="6">
    <source>
        <dbReference type="ARBA" id="ARBA00022756"/>
    </source>
</evidence>
<evidence type="ECO:0000256" key="8">
    <source>
        <dbReference type="ARBA" id="ARBA00047715"/>
    </source>
</evidence>
<sequence length="388" mass="41873">MAFDYIQADLEERRQAHLLRQHQVVDVNYDGLITVADNAYLNFASNDYLGLRQHPDVLQAWVEGLELYGAGSGASPLVTGFSRAHQQLAEALAEFTGRDACLLFNSGYAANHAICHALFKQPGTLIADKLSHASLIEAGRTSGCQFKRFKHNDLYHLEDIASNQVSAEGGNVLIATEGVFSMDGDTAPIDKLANLSERHSAWLMIDDAHGFGVLGEQGQGIGAASTDQNKCQVLMGTLGKACGTAGAFVTGSQTLIDYLTNFARHYIYSTAMPPAQAHATLTSLALIQQGDLRQQLHANIAYFKTKMADLDFALMPSDSAIHPLVVGDPAATIAYAEQLKSLGVWVGAMRYPTVPKGSDRLRITLSSLHSAQDIDALCDALVIARDRL</sequence>
<dbReference type="GO" id="GO:0008710">
    <property type="term" value="F:8-amino-7-oxononanoate synthase activity"/>
    <property type="evidence" value="ECO:0007669"/>
    <property type="project" value="UniProtKB-EC"/>
</dbReference>
<keyword evidence="6" id="KW-0093">Biotin biosynthesis</keyword>
<evidence type="ECO:0000256" key="5">
    <source>
        <dbReference type="ARBA" id="ARBA00022679"/>
    </source>
</evidence>
<dbReference type="InterPro" id="IPR004839">
    <property type="entry name" value="Aminotransferase_I/II_large"/>
</dbReference>
<dbReference type="InterPro" id="IPR004723">
    <property type="entry name" value="AONS_Archaea/Proteobacteria"/>
</dbReference>
<feature type="domain" description="Aminotransferase class I/classII large" evidence="10">
    <location>
        <begin position="40"/>
        <end position="381"/>
    </location>
</feature>
<evidence type="ECO:0000259" key="10">
    <source>
        <dbReference type="Pfam" id="PF00155"/>
    </source>
</evidence>
<dbReference type="EC" id="2.3.1.47" evidence="4 9"/>
<dbReference type="PANTHER" id="PTHR13693">
    <property type="entry name" value="CLASS II AMINOTRANSFERASE/8-AMINO-7-OXONONANOATE SYNTHASE"/>
    <property type="match status" value="1"/>
</dbReference>
<dbReference type="SUPFAM" id="SSF53383">
    <property type="entry name" value="PLP-dependent transferases"/>
    <property type="match status" value="1"/>
</dbReference>
<comment type="pathway">
    <text evidence="2">Cofactor biosynthesis; biotin biosynthesis.</text>
</comment>
<evidence type="ECO:0000256" key="4">
    <source>
        <dbReference type="ARBA" id="ARBA00013187"/>
    </source>
</evidence>
<gene>
    <name evidence="11" type="primary">bioF</name>
    <name evidence="11" type="ORF">QTP81_04815</name>
</gene>
<dbReference type="InterPro" id="IPR015424">
    <property type="entry name" value="PyrdxlP-dep_Trfase"/>
</dbReference>
<comment type="subunit">
    <text evidence="3">Homodimer.</text>
</comment>
<dbReference type="Proteomes" id="UP001234343">
    <property type="component" value="Unassembled WGS sequence"/>
</dbReference>
<protein>
    <recommendedName>
        <fullName evidence="4 9">8-amino-7-oxononanoate synthase</fullName>
        <ecNumber evidence="4 9">2.3.1.47</ecNumber>
    </recommendedName>
</protein>
<evidence type="ECO:0000256" key="1">
    <source>
        <dbReference type="ARBA" id="ARBA00001933"/>
    </source>
</evidence>
<evidence type="ECO:0000313" key="12">
    <source>
        <dbReference type="Proteomes" id="UP001234343"/>
    </source>
</evidence>
<keyword evidence="5 11" id="KW-0808">Transferase</keyword>
<dbReference type="Gene3D" id="3.40.640.10">
    <property type="entry name" value="Type I PLP-dependent aspartate aminotransferase-like (Major domain)"/>
    <property type="match status" value="1"/>
</dbReference>
<dbReference type="InterPro" id="IPR050087">
    <property type="entry name" value="AON_synthase_class-II"/>
</dbReference>
<keyword evidence="12" id="KW-1185">Reference proteome</keyword>
<accession>A0ABT7SUP9</accession>
<dbReference type="CDD" id="cd06454">
    <property type="entry name" value="KBL_like"/>
    <property type="match status" value="1"/>
</dbReference>
<name>A0ABT7SUP9_9ALTE</name>
<evidence type="ECO:0000256" key="2">
    <source>
        <dbReference type="ARBA" id="ARBA00004746"/>
    </source>
</evidence>
<dbReference type="Gene3D" id="3.90.1150.10">
    <property type="entry name" value="Aspartate Aminotransferase, domain 1"/>
    <property type="match status" value="1"/>
</dbReference>
<keyword evidence="11" id="KW-0012">Acyltransferase</keyword>
<evidence type="ECO:0000256" key="9">
    <source>
        <dbReference type="NCBIfam" id="TIGR00858"/>
    </source>
</evidence>
<dbReference type="EMBL" id="JAUCBP010000006">
    <property type="protein sequence ID" value="MDM7859916.1"/>
    <property type="molecule type" value="Genomic_DNA"/>
</dbReference>
<evidence type="ECO:0000256" key="3">
    <source>
        <dbReference type="ARBA" id="ARBA00011738"/>
    </source>
</evidence>
<dbReference type="InterPro" id="IPR015421">
    <property type="entry name" value="PyrdxlP-dep_Trfase_major"/>
</dbReference>